<accession>A0A8S1WJY9</accession>
<dbReference type="AlphaFoldDB" id="A0A8S1WJY9"/>
<comment type="caution">
    <text evidence="1">The sequence shown here is derived from an EMBL/GenBank/DDBJ whole genome shotgun (WGS) entry which is preliminary data.</text>
</comment>
<keyword evidence="2" id="KW-1185">Reference proteome</keyword>
<dbReference type="OrthoDB" id="303704at2759"/>
<evidence type="ECO:0000313" key="2">
    <source>
        <dbReference type="Proteomes" id="UP000689195"/>
    </source>
</evidence>
<gene>
    <name evidence="1" type="ORF">PPENT_87.1.T0930129</name>
</gene>
<reference evidence="1" key="1">
    <citation type="submission" date="2021-01" db="EMBL/GenBank/DDBJ databases">
        <authorList>
            <consortium name="Genoscope - CEA"/>
            <person name="William W."/>
        </authorList>
    </citation>
    <scope>NUCLEOTIDE SEQUENCE</scope>
</reference>
<dbReference type="Proteomes" id="UP000689195">
    <property type="component" value="Unassembled WGS sequence"/>
</dbReference>
<dbReference type="EMBL" id="CAJJDO010000093">
    <property type="protein sequence ID" value="CAD8189292.1"/>
    <property type="molecule type" value="Genomic_DNA"/>
</dbReference>
<sequence length="303" mass="35553">MKMLDDIKQQVEKEMKKFDPRLAQKKYLKITQSIKDLFLKAVVSEKQTIKAAAHSIGINYSSAKAIWAEFRTKQKMKKSKKVNGQNKQPSSEVMKRCQYKILNGCNKIKKLFMEIKSSVAQRMSSTYMISLDGSTKVYQYFHNKKFRGASTLKGRGVETNIHTPKMKIQNSVDDQLIIHNIQNLPFQFRQSPCIKLKNPKHSQDETRKQTNISEHYARRTRITVLESFYHQLKSDEDISLINNTQQAKIQPIILTPQSQTTYFSKQTQFTEIENIEEVHFNFVNMQQSYKSWIENFERKNHSK</sequence>
<protein>
    <submittedName>
        <fullName evidence="1">Uncharacterized protein</fullName>
    </submittedName>
</protein>
<name>A0A8S1WJY9_9CILI</name>
<organism evidence="1 2">
    <name type="scientific">Paramecium pentaurelia</name>
    <dbReference type="NCBI Taxonomy" id="43138"/>
    <lineage>
        <taxon>Eukaryota</taxon>
        <taxon>Sar</taxon>
        <taxon>Alveolata</taxon>
        <taxon>Ciliophora</taxon>
        <taxon>Intramacronucleata</taxon>
        <taxon>Oligohymenophorea</taxon>
        <taxon>Peniculida</taxon>
        <taxon>Parameciidae</taxon>
        <taxon>Paramecium</taxon>
    </lineage>
</organism>
<proteinExistence type="predicted"/>
<evidence type="ECO:0000313" key="1">
    <source>
        <dbReference type="EMBL" id="CAD8189292.1"/>
    </source>
</evidence>